<organism evidence="3">
    <name type="scientific">Caenorhabditis remanei</name>
    <name type="common">Caenorhabditis vulgaris</name>
    <dbReference type="NCBI Taxonomy" id="31234"/>
    <lineage>
        <taxon>Eukaryota</taxon>
        <taxon>Metazoa</taxon>
        <taxon>Ecdysozoa</taxon>
        <taxon>Nematoda</taxon>
        <taxon>Chromadorea</taxon>
        <taxon>Rhabditida</taxon>
        <taxon>Rhabditina</taxon>
        <taxon>Rhabditomorpha</taxon>
        <taxon>Rhabditoidea</taxon>
        <taxon>Rhabditidae</taxon>
        <taxon>Peloderinae</taxon>
        <taxon>Caenorhabditis</taxon>
    </lineage>
</organism>
<dbReference type="AlphaFoldDB" id="E3M1H6"/>
<gene>
    <name evidence="2" type="ORF">CRE_06332</name>
</gene>
<dbReference type="InterPro" id="IPR012885">
    <property type="entry name" value="F-box_Sdz-33"/>
</dbReference>
<evidence type="ECO:0000259" key="1">
    <source>
        <dbReference type="Pfam" id="PF07735"/>
    </source>
</evidence>
<feature type="domain" description="Sdz-33 F-box" evidence="1">
    <location>
        <begin position="219"/>
        <end position="275"/>
    </location>
</feature>
<proteinExistence type="predicted"/>
<dbReference type="Pfam" id="PF07735">
    <property type="entry name" value="FBA_2"/>
    <property type="match status" value="1"/>
</dbReference>
<dbReference type="KEGG" id="crq:GCK72_006986"/>
<dbReference type="EMBL" id="DS268421">
    <property type="protein sequence ID" value="EFO88817.1"/>
    <property type="molecule type" value="Genomic_DNA"/>
</dbReference>
<name>E3M1H6_CAERE</name>
<reference evidence="2" key="1">
    <citation type="submission" date="2007-07" db="EMBL/GenBank/DDBJ databases">
        <title>PCAP assembly of the Caenorhabditis remanei genome.</title>
        <authorList>
            <consortium name="The Caenorhabditis remanei Sequencing Consortium"/>
            <person name="Wilson R.K."/>
        </authorList>
    </citation>
    <scope>NUCLEOTIDE SEQUENCE [LARGE SCALE GENOMIC DNA]</scope>
    <source>
        <strain evidence="2">PB4641</strain>
    </source>
</reference>
<dbReference type="CTD" id="9803994"/>
<dbReference type="HOGENOM" id="CLU_028840_0_1_1"/>
<dbReference type="InParanoid" id="E3M1H6"/>
<evidence type="ECO:0000313" key="3">
    <source>
        <dbReference type="Proteomes" id="UP000008281"/>
    </source>
</evidence>
<keyword evidence="3" id="KW-1185">Reference proteome</keyword>
<sequence length="351" mass="40682">MPHHAFPLFSLPYLPLKKVLDSFGVHAILYISMCSLRSKRIAVSYRGPSKNVKLTLHFGYKHWLSLVINTLCMEEGLSTYWLLSVENRSKLSTVDRTLATVRIGNFCNIPVEMGRFGLSTYWDDCTVGITEIGDYAREVFNQDIYEVMLGEKQEDDNYGRAAEWVKNSQETIQSLHCNFNPEIDNDLDFILENFKYTERLALDVNPPPEYCPAKPPNFNVDHLHILFSFWVKQEHLLTMNCKYIALQDSTLSSEDLNVFLKHFMNGGCSQLKEFNVDVEEPIDYEVVMDDVEFEERGRDVARLYVNEEEHHHTLRGGLDIKRPSDNAKVTIMNYPKHFLMIVWPDFAGNSY</sequence>
<dbReference type="RefSeq" id="XP_003110028.2">
    <property type="nucleotide sequence ID" value="XM_003109980.2"/>
</dbReference>
<accession>E3M1H6</accession>
<dbReference type="PANTHER" id="PTHR21503">
    <property type="entry name" value="F-BOX-CONTAINING HYPOTHETICAL PROTEIN C.ELEGANS"/>
    <property type="match status" value="1"/>
</dbReference>
<dbReference type="GeneID" id="9803994"/>
<dbReference type="Proteomes" id="UP000008281">
    <property type="component" value="Unassembled WGS sequence"/>
</dbReference>
<dbReference type="PANTHER" id="PTHR21503:SF8">
    <property type="entry name" value="F-BOX ASSOCIATED DOMAIN-CONTAINING PROTEIN-RELATED"/>
    <property type="match status" value="1"/>
</dbReference>
<protein>
    <recommendedName>
        <fullName evidence="1">Sdz-33 F-box domain-containing protein</fullName>
    </recommendedName>
</protein>
<evidence type="ECO:0000313" key="2">
    <source>
        <dbReference type="EMBL" id="EFO88817.1"/>
    </source>
</evidence>